<protein>
    <submittedName>
        <fullName evidence="2">Glycosyltransferase</fullName>
    </submittedName>
</protein>
<gene>
    <name evidence="2" type="ORF">H5975_07700</name>
</gene>
<dbReference type="InterPro" id="IPR001296">
    <property type="entry name" value="Glyco_trans_1"/>
</dbReference>
<organism evidence="2 3">
    <name type="scientific">Limosilactobacillus coleohominis</name>
    <dbReference type="NCBI Taxonomy" id="181675"/>
    <lineage>
        <taxon>Bacteria</taxon>
        <taxon>Bacillati</taxon>
        <taxon>Bacillota</taxon>
        <taxon>Bacilli</taxon>
        <taxon>Lactobacillales</taxon>
        <taxon>Lactobacillaceae</taxon>
        <taxon>Limosilactobacillus</taxon>
    </lineage>
</organism>
<dbReference type="RefSeq" id="WP_204785553.1">
    <property type="nucleotide sequence ID" value="NZ_JACJKU010000112.1"/>
</dbReference>
<evidence type="ECO:0000313" key="2">
    <source>
        <dbReference type="EMBL" id="MBM6941331.1"/>
    </source>
</evidence>
<name>A0ABS2GZS7_9LACO</name>
<feature type="domain" description="Glycosyl transferase family 1" evidence="1">
    <location>
        <begin position="189"/>
        <end position="353"/>
    </location>
</feature>
<keyword evidence="3" id="KW-1185">Reference proteome</keyword>
<dbReference type="PANTHER" id="PTHR12526">
    <property type="entry name" value="GLYCOSYLTRANSFERASE"/>
    <property type="match status" value="1"/>
</dbReference>
<dbReference type="Pfam" id="PF00534">
    <property type="entry name" value="Glycos_transf_1"/>
    <property type="match status" value="1"/>
</dbReference>
<comment type="caution">
    <text evidence="2">The sequence shown here is derived from an EMBL/GenBank/DDBJ whole genome shotgun (WGS) entry which is preliminary data.</text>
</comment>
<accession>A0ABS2GZS7</accession>
<dbReference type="Gene3D" id="3.40.50.2000">
    <property type="entry name" value="Glycogen Phosphorylase B"/>
    <property type="match status" value="2"/>
</dbReference>
<evidence type="ECO:0000259" key="1">
    <source>
        <dbReference type="Pfam" id="PF00534"/>
    </source>
</evidence>
<sequence>MKKILVVGDFISGSGLTQVILNVFSRFPANKCQISAVGYGTDQEGEIDKTCKELGWQLHRVIPVTQNPIKHWKWWKHFFKNNTFDIAYFNYSSSWNYLPIIYAKRYGRVKEVVCHSHNSYFSHEFTNKVLMRTLIAVNNHGKKVFNKYADKKIATSKEAAIWMFNDDKDVLISINGIDIPEFAFSTENREKLRNQLKIKNNTELIGFVGVLQKRKNPLFTLSVFAEFHKNNPNSRFLMFGQGPLKGQINEAIQTLGIRDCVDQFDFSKDINKWYSAMDALLFPSMYEGLSLVALESQVSNLQILASDTNVEDIFATDNIKKINGMNIKDWSDELEKSLKIKKKRNYIDDNLQKFSIDNQAKQIEKTIL</sequence>
<evidence type="ECO:0000313" key="3">
    <source>
        <dbReference type="Proteomes" id="UP000785625"/>
    </source>
</evidence>
<reference evidence="2 3" key="1">
    <citation type="journal article" date="2021" name="Sci. Rep.">
        <title>The distribution of antibiotic resistance genes in chicken gut microbiota commensals.</title>
        <authorList>
            <person name="Juricova H."/>
            <person name="Matiasovicova J."/>
            <person name="Kubasova T."/>
            <person name="Cejkova D."/>
            <person name="Rychlik I."/>
        </authorList>
    </citation>
    <scope>NUCLEOTIDE SEQUENCE [LARGE SCALE GENOMIC DNA]</scope>
    <source>
        <strain evidence="2 3">An574</strain>
    </source>
</reference>
<proteinExistence type="predicted"/>
<dbReference type="PANTHER" id="PTHR12526:SF630">
    <property type="entry name" value="GLYCOSYLTRANSFERASE"/>
    <property type="match status" value="1"/>
</dbReference>
<dbReference type="Proteomes" id="UP000785625">
    <property type="component" value="Unassembled WGS sequence"/>
</dbReference>
<dbReference type="SUPFAM" id="SSF53756">
    <property type="entry name" value="UDP-Glycosyltransferase/glycogen phosphorylase"/>
    <property type="match status" value="1"/>
</dbReference>
<dbReference type="EMBL" id="JACJKU010000112">
    <property type="protein sequence ID" value="MBM6941331.1"/>
    <property type="molecule type" value="Genomic_DNA"/>
</dbReference>